<keyword evidence="2" id="KW-1133">Transmembrane helix</keyword>
<dbReference type="RefSeq" id="WP_252435377.1">
    <property type="nucleotide sequence ID" value="NZ_JAGSOV010000006.1"/>
</dbReference>
<dbReference type="EMBL" id="JAGSOV010000006">
    <property type="protein sequence ID" value="MCO1653786.1"/>
    <property type="molecule type" value="Genomic_DNA"/>
</dbReference>
<keyword evidence="2" id="KW-0472">Membrane</keyword>
<sequence>MVIRSRRASRAVQPAGGPGGDRPADPPVPEPTAVAAAAEEVPDEPSAPPAGYLANALAAVVPLVIGAGGLALSLAMGLGSVTAPGPGLWPAIVCAGLVAMSVVLLVGGRRFHDAEALTSGTLPVLLAVATLLALVLAMPYVGFELPTVLVAFVWLKVLGREGWLLSTVVAVVLTAVLWLLFVQLFDVPLPHLI</sequence>
<protein>
    <submittedName>
        <fullName evidence="4">Tripartite tricarboxylate transporter TctB family protein</fullName>
    </submittedName>
</protein>
<reference evidence="4" key="1">
    <citation type="submission" date="2021-04" db="EMBL/GenBank/DDBJ databases">
        <title>Pseudonocardia sp. nov., isolated from sandy soil of mangrove forest.</title>
        <authorList>
            <person name="Zan Z."/>
            <person name="Huang R."/>
            <person name="Liu W."/>
        </authorList>
    </citation>
    <scope>NUCLEOTIDE SEQUENCE</scope>
    <source>
        <strain evidence="4">S2-4</strain>
    </source>
</reference>
<keyword evidence="2" id="KW-0812">Transmembrane</keyword>
<name>A0ABT0ZSS4_9PSEU</name>
<feature type="domain" description="DUF1468" evidence="3">
    <location>
        <begin position="59"/>
        <end position="190"/>
    </location>
</feature>
<comment type="caution">
    <text evidence="4">The sequence shown here is derived from an EMBL/GenBank/DDBJ whole genome shotgun (WGS) entry which is preliminary data.</text>
</comment>
<dbReference type="Proteomes" id="UP001165283">
    <property type="component" value="Unassembled WGS sequence"/>
</dbReference>
<evidence type="ECO:0000256" key="1">
    <source>
        <dbReference type="SAM" id="MobiDB-lite"/>
    </source>
</evidence>
<keyword evidence="5" id="KW-1185">Reference proteome</keyword>
<organism evidence="4 5">
    <name type="scientific">Pseudonocardia humida</name>
    <dbReference type="NCBI Taxonomy" id="2800819"/>
    <lineage>
        <taxon>Bacteria</taxon>
        <taxon>Bacillati</taxon>
        <taxon>Actinomycetota</taxon>
        <taxon>Actinomycetes</taxon>
        <taxon>Pseudonocardiales</taxon>
        <taxon>Pseudonocardiaceae</taxon>
        <taxon>Pseudonocardia</taxon>
    </lineage>
</organism>
<feature type="transmembrane region" description="Helical" evidence="2">
    <location>
        <begin position="120"/>
        <end position="143"/>
    </location>
</feature>
<proteinExistence type="predicted"/>
<evidence type="ECO:0000259" key="3">
    <source>
        <dbReference type="Pfam" id="PF07331"/>
    </source>
</evidence>
<accession>A0ABT0ZSS4</accession>
<feature type="transmembrane region" description="Helical" evidence="2">
    <location>
        <begin position="88"/>
        <end position="108"/>
    </location>
</feature>
<feature type="transmembrane region" description="Helical" evidence="2">
    <location>
        <begin position="163"/>
        <end position="185"/>
    </location>
</feature>
<dbReference type="InterPro" id="IPR009936">
    <property type="entry name" value="DUF1468"/>
</dbReference>
<evidence type="ECO:0000313" key="4">
    <source>
        <dbReference type="EMBL" id="MCO1653786.1"/>
    </source>
</evidence>
<gene>
    <name evidence="4" type="ORF">KDL28_01825</name>
</gene>
<evidence type="ECO:0000313" key="5">
    <source>
        <dbReference type="Proteomes" id="UP001165283"/>
    </source>
</evidence>
<evidence type="ECO:0000256" key="2">
    <source>
        <dbReference type="SAM" id="Phobius"/>
    </source>
</evidence>
<feature type="transmembrane region" description="Helical" evidence="2">
    <location>
        <begin position="52"/>
        <end position="76"/>
    </location>
</feature>
<dbReference type="Pfam" id="PF07331">
    <property type="entry name" value="TctB"/>
    <property type="match status" value="1"/>
</dbReference>
<feature type="region of interest" description="Disordered" evidence="1">
    <location>
        <begin position="1"/>
        <end position="43"/>
    </location>
</feature>